<accession>G3NJA0</accession>
<reference evidence="4" key="2">
    <citation type="submission" date="2024-04" db="UniProtKB">
        <authorList>
            <consortium name="Ensembl"/>
        </authorList>
    </citation>
    <scope>IDENTIFICATION</scope>
</reference>
<dbReference type="Bgee" id="ENSGACG00000004120">
    <property type="expression patterns" value="Expressed in camera-type eye and 12 other cell types or tissues"/>
</dbReference>
<dbReference type="eggNOG" id="KOG3565">
    <property type="taxonomic scope" value="Eukaryota"/>
</dbReference>
<feature type="domain" description="FCH" evidence="3">
    <location>
        <begin position="32"/>
        <end position="80"/>
    </location>
</feature>
<organism evidence="4">
    <name type="scientific">Gasterosteus aculeatus</name>
    <name type="common">Three-spined stickleback</name>
    <dbReference type="NCBI Taxonomy" id="69293"/>
    <lineage>
        <taxon>Eukaryota</taxon>
        <taxon>Metazoa</taxon>
        <taxon>Chordata</taxon>
        <taxon>Craniata</taxon>
        <taxon>Vertebrata</taxon>
        <taxon>Euteleostomi</taxon>
        <taxon>Actinopterygii</taxon>
        <taxon>Neopterygii</taxon>
        <taxon>Teleostei</taxon>
        <taxon>Neoteleostei</taxon>
        <taxon>Acanthomorphata</taxon>
        <taxon>Eupercaria</taxon>
        <taxon>Perciformes</taxon>
        <taxon>Cottioidei</taxon>
        <taxon>Gasterosteales</taxon>
        <taxon>Gasterosteidae</taxon>
        <taxon>Gasterosteus</taxon>
    </lineage>
</organism>
<evidence type="ECO:0000256" key="1">
    <source>
        <dbReference type="ARBA" id="ARBA00023054"/>
    </source>
</evidence>
<proteinExistence type="predicted"/>
<dbReference type="STRING" id="69293.ENSGACP00000005411"/>
<dbReference type="Ensembl" id="ENSGACT00000005426.1">
    <property type="protein sequence ID" value="ENSGACP00000005411.1"/>
    <property type="gene ID" value="ENSGACG00000004120.1"/>
</dbReference>
<name>G3NJA0_GASAC</name>
<dbReference type="InterPro" id="IPR027267">
    <property type="entry name" value="AH/BAR_dom_sf"/>
</dbReference>
<feature type="coiled-coil region" evidence="2">
    <location>
        <begin position="8"/>
        <end position="88"/>
    </location>
</feature>
<reference evidence="4" key="1">
    <citation type="submission" date="2006-01" db="EMBL/GenBank/DDBJ databases">
        <authorList>
            <person name="Lindblad-Toh K."/>
            <person name="Mauceli E."/>
            <person name="Grabherr M."/>
            <person name="Chang J.L."/>
            <person name="Lander E.S."/>
        </authorList>
    </citation>
    <scope>NUCLEOTIDE SEQUENCE [LARGE SCALE GENOMIC DNA]</scope>
</reference>
<dbReference type="SUPFAM" id="SSF103657">
    <property type="entry name" value="BAR/IMD domain-like"/>
    <property type="match status" value="1"/>
</dbReference>
<dbReference type="Gene3D" id="1.20.1270.60">
    <property type="entry name" value="Arfaptin homology (AH) domain/BAR domain"/>
    <property type="match status" value="2"/>
</dbReference>
<dbReference type="AlphaFoldDB" id="G3NJA0"/>
<keyword evidence="1 2" id="KW-0175">Coiled coil</keyword>
<dbReference type="InterPro" id="IPR051627">
    <property type="entry name" value="SLIT-ROBO_RhoGAP"/>
</dbReference>
<sequence>MMTSHVKLRREKGSLAEYESQMKDLRAQLTDQIKILDSQVEVKQQQLSDLSEFLRRRGDIEAEYARALDKLTERFTHKTKKMERLMEKRHGRVQENQLKCTKARNDYLLNLAAANAAMNKYYLQDISTLIDCCDLGFHLSVERVMNYYLASRGRIQKTEEAGLKQLEAAVTSLDPGGDRDALLQQHD</sequence>
<dbReference type="InParanoid" id="G3NJA0"/>
<evidence type="ECO:0000259" key="3">
    <source>
        <dbReference type="Pfam" id="PF00611"/>
    </source>
</evidence>
<evidence type="ECO:0000256" key="2">
    <source>
        <dbReference type="SAM" id="Coils"/>
    </source>
</evidence>
<protein>
    <recommendedName>
        <fullName evidence="3">FCH domain-containing protein</fullName>
    </recommendedName>
</protein>
<dbReference type="Pfam" id="PF00611">
    <property type="entry name" value="FCH"/>
    <property type="match status" value="1"/>
</dbReference>
<dbReference type="InterPro" id="IPR001060">
    <property type="entry name" value="FCH_dom"/>
</dbReference>
<evidence type="ECO:0000313" key="4">
    <source>
        <dbReference type="Ensembl" id="ENSGACP00000005411.1"/>
    </source>
</evidence>
<dbReference type="PANTHER" id="PTHR14166">
    <property type="entry name" value="SLIT-ROBO RHO GTPASE ACTIVATING PROTEIN"/>
    <property type="match status" value="1"/>
</dbReference>